<evidence type="ECO:0000256" key="1">
    <source>
        <dbReference type="SAM" id="Coils"/>
    </source>
</evidence>
<keyword evidence="2" id="KW-0812">Transmembrane</keyword>
<dbReference type="Gene3D" id="1.10.287.470">
    <property type="entry name" value="Helix hairpin bin"/>
    <property type="match status" value="1"/>
</dbReference>
<proteinExistence type="predicted"/>
<comment type="caution">
    <text evidence="4">The sequence shown here is derived from an EMBL/GenBank/DDBJ whole genome shotgun (WGS) entry which is preliminary data.</text>
</comment>
<gene>
    <name evidence="4" type="ORF">RFN28_13845</name>
</gene>
<dbReference type="Gene3D" id="2.40.30.170">
    <property type="match status" value="1"/>
</dbReference>
<feature type="domain" description="Multidrug resistance protein MdtA-like barrel-sandwich hybrid" evidence="3">
    <location>
        <begin position="91"/>
        <end position="252"/>
    </location>
</feature>
<feature type="transmembrane region" description="Helical" evidence="2">
    <location>
        <begin position="49"/>
        <end position="69"/>
    </location>
</feature>
<dbReference type="InterPro" id="IPR058625">
    <property type="entry name" value="MdtA-like_BSH"/>
</dbReference>
<protein>
    <submittedName>
        <fullName evidence="4">HlyD family efflux transporter periplasmic adaptor subunit</fullName>
    </submittedName>
</protein>
<sequence>MPNTKVIDDATELLPSNGRSAGRMLVPSQPEPSIPEIVPAATVKRRRRLWLALALVAVAGAATGGYWWLHAVPGLPAGIAFGNGRVEADEIDIAAKFSGRIAALLVDEGDVVRAGQVVARMDTQDLEMSLRKSEAQVLGANRMLDEARAGVEQQKAQAKLAEQQLTRAIVLVDKGYATAEILDQREQQMSAANAALAAANARVGQAEQTLAAASHDVELYRINIADNSLVAPRDGRVQYRLANIGEVIGAGGKVLTMIDAGYVYMDIFLPTAEAGRTTVGSAARIVLDAAPESPIPAKVVFVSGEAQFTPKAVETKAERDKLMFRVRVRVDPDYLRIHAAEVSSGLPGLAYVHVNGSAEWPTFLAAGRTDEPSR</sequence>
<keyword evidence="1" id="KW-0175">Coiled coil</keyword>
<evidence type="ECO:0000313" key="4">
    <source>
        <dbReference type="EMBL" id="MDX8479555.1"/>
    </source>
</evidence>
<feature type="coiled-coil region" evidence="1">
    <location>
        <begin position="144"/>
        <end position="216"/>
    </location>
</feature>
<reference evidence="4 5" key="1">
    <citation type="submission" date="2023-08" db="EMBL/GenBank/DDBJ databases">
        <title>Implementing the SeqCode for naming new Mesorhizobium species isolated from Vachellia karroo root nodules.</title>
        <authorList>
            <person name="Van Lill M."/>
        </authorList>
    </citation>
    <scope>NUCLEOTIDE SEQUENCE [LARGE SCALE GENOMIC DNA]</scope>
    <source>
        <strain evidence="4 5">VK24D</strain>
    </source>
</reference>
<dbReference type="PANTHER" id="PTHR30438:SF2">
    <property type="entry name" value="MEMBRANE PROTEIN"/>
    <property type="match status" value="1"/>
</dbReference>
<dbReference type="PANTHER" id="PTHR30438">
    <property type="entry name" value="36 KDA ANTIGEN-RELATED"/>
    <property type="match status" value="1"/>
</dbReference>
<keyword evidence="5" id="KW-1185">Reference proteome</keyword>
<keyword evidence="2" id="KW-0472">Membrane</keyword>
<organism evidence="4 5">
    <name type="scientific">Mesorhizobium album</name>
    <dbReference type="NCBI Taxonomy" id="3072314"/>
    <lineage>
        <taxon>Bacteria</taxon>
        <taxon>Pseudomonadati</taxon>
        <taxon>Pseudomonadota</taxon>
        <taxon>Alphaproteobacteria</taxon>
        <taxon>Hyphomicrobiales</taxon>
        <taxon>Phyllobacteriaceae</taxon>
        <taxon>Mesorhizobium</taxon>
    </lineage>
</organism>
<dbReference type="EMBL" id="JAVIIW010000014">
    <property type="protein sequence ID" value="MDX8479555.1"/>
    <property type="molecule type" value="Genomic_DNA"/>
</dbReference>
<keyword evidence="2" id="KW-1133">Transmembrane helix</keyword>
<evidence type="ECO:0000256" key="2">
    <source>
        <dbReference type="SAM" id="Phobius"/>
    </source>
</evidence>
<evidence type="ECO:0000259" key="3">
    <source>
        <dbReference type="Pfam" id="PF25917"/>
    </source>
</evidence>
<dbReference type="RefSeq" id="WP_320287894.1">
    <property type="nucleotide sequence ID" value="NZ_JAVIIW010000014.1"/>
</dbReference>
<dbReference type="Gene3D" id="2.40.50.100">
    <property type="match status" value="1"/>
</dbReference>
<evidence type="ECO:0000313" key="5">
    <source>
        <dbReference type="Proteomes" id="UP001287059"/>
    </source>
</evidence>
<name>A0ABU4Y0D4_9HYPH</name>
<dbReference type="Pfam" id="PF25917">
    <property type="entry name" value="BSH_RND"/>
    <property type="match status" value="1"/>
</dbReference>
<dbReference type="SUPFAM" id="SSF111369">
    <property type="entry name" value="HlyD-like secretion proteins"/>
    <property type="match status" value="1"/>
</dbReference>
<accession>A0ABU4Y0D4</accession>
<dbReference type="Proteomes" id="UP001287059">
    <property type="component" value="Unassembled WGS sequence"/>
</dbReference>